<organism evidence="2 3">
    <name type="scientific">Cupriavidus oxalaticus</name>
    <dbReference type="NCBI Taxonomy" id="96344"/>
    <lineage>
        <taxon>Bacteria</taxon>
        <taxon>Pseudomonadati</taxon>
        <taxon>Pseudomonadota</taxon>
        <taxon>Betaproteobacteria</taxon>
        <taxon>Burkholderiales</taxon>
        <taxon>Burkholderiaceae</taxon>
        <taxon>Cupriavidus</taxon>
    </lineage>
</organism>
<evidence type="ECO:0000313" key="2">
    <source>
        <dbReference type="EMBL" id="QBY52081.1"/>
    </source>
</evidence>
<dbReference type="KEGG" id="cox:E0W60_12665"/>
<sequence>MTRILPHAGRRHGQRPARLPRRTAQRGLLLIEVLVAVVILLAALLGTAGLVARSGQNEMESYQRVQALALLQDMAARINANRQVAQCYANGANGVRLGTGTAAPAACTLGTAAQNATANGDLQAWNTALLGSAEMTAAASGVAAQPVGAMIGARGCIDTVDAAANVYRITVAWQGLAATGAPALGCGQNQYGNEAYRRAVSTQIRIGSLGTVS</sequence>
<dbReference type="RefSeq" id="WP_135704390.1">
    <property type="nucleotide sequence ID" value="NZ_CP038635.1"/>
</dbReference>
<dbReference type="OrthoDB" id="8929815at2"/>
<evidence type="ECO:0000256" key="1">
    <source>
        <dbReference type="SAM" id="Phobius"/>
    </source>
</evidence>
<protein>
    <submittedName>
        <fullName evidence="2">Type IV pilus modification protein PilV</fullName>
    </submittedName>
</protein>
<dbReference type="Proteomes" id="UP000295294">
    <property type="component" value="Chromosome 2"/>
</dbReference>
<dbReference type="STRING" id="1349762.GCA_001592245_00136"/>
<proteinExistence type="predicted"/>
<gene>
    <name evidence="2" type="ORF">E0W60_12665</name>
</gene>
<name>A0A4P7LJA1_9BURK</name>
<dbReference type="EMBL" id="CP038635">
    <property type="protein sequence ID" value="QBY52081.1"/>
    <property type="molecule type" value="Genomic_DNA"/>
</dbReference>
<keyword evidence="1" id="KW-0472">Membrane</keyword>
<evidence type="ECO:0000313" key="3">
    <source>
        <dbReference type="Proteomes" id="UP000295294"/>
    </source>
</evidence>
<keyword evidence="1" id="KW-1133">Transmembrane helix</keyword>
<dbReference type="AlphaFoldDB" id="A0A4P7LJA1"/>
<accession>A0A4P7LJA1</accession>
<feature type="transmembrane region" description="Helical" evidence="1">
    <location>
        <begin position="28"/>
        <end position="52"/>
    </location>
</feature>
<reference evidence="2 3" key="1">
    <citation type="submission" date="2019-03" db="EMBL/GenBank/DDBJ databases">
        <title>Efficiently degradation of phenoxyalkanoic acid herbicides by Cupriavidus oxalaticus strain X32.</title>
        <authorList>
            <person name="Sheng X."/>
        </authorList>
    </citation>
    <scope>NUCLEOTIDE SEQUENCE [LARGE SCALE GENOMIC DNA]</scope>
    <source>
        <strain evidence="2 3">X32</strain>
    </source>
</reference>
<keyword evidence="1" id="KW-0812">Transmembrane</keyword>